<sequence length="486" mass="54193">MSLLRRPGVLHTARALTYFLAFALICFGLWINKYFGRPDLDQIAYHAGLGVEGLAASDPVLVERFLRWCVIAPLVFAAAALLAERLGHRGALRERVPARLRQLGAVAGARMPLVLLAAALVYWFVDTSAARYIGKNFGEDYFGSHYAPPQSAQLRAVRPRNLVLIYVESLEAAYADPALFGQDRIAPLTRLEGTSFARYRQAPGTGWTIAAMVATQCGVPLERVGLFDVNMQGQVIDDFLPNATCLSDLLQQNGYRNVFMGGASLKFAGKDNFLRSHHYEEAYGKEEWIARGADPRAMNGWGLYDEDLFAHARDKLRQLHGSGKPFNLTLLTVDTHEPYGFQSRHCDTGSTPQFEGVVQCTAQSVADFVAFIKQSGYLEDTNVVILGDHLARKNPVADRLETLPERYIFNKFISSEPVHKNREEIVHFDLLPTVLEFIGFDAHGRQLGLGIGGLRADDKKPEPDRFSKMRESLLNRSDTYLGLWKS</sequence>
<comment type="caution">
    <text evidence="8">The sequence shown here is derived from an EMBL/GenBank/DDBJ whole genome shotgun (WGS) entry which is preliminary data.</text>
</comment>
<dbReference type="PANTHER" id="PTHR47371">
    <property type="entry name" value="LIPOTEICHOIC ACID SYNTHASE"/>
    <property type="match status" value="1"/>
</dbReference>
<proteinExistence type="predicted"/>
<keyword evidence="3 6" id="KW-0812">Transmembrane</keyword>
<dbReference type="Pfam" id="PF00884">
    <property type="entry name" value="Sulfatase"/>
    <property type="match status" value="1"/>
</dbReference>
<evidence type="ECO:0000256" key="5">
    <source>
        <dbReference type="ARBA" id="ARBA00023136"/>
    </source>
</evidence>
<dbReference type="RefSeq" id="WP_258857960.1">
    <property type="nucleotide sequence ID" value="NZ_JANUGV010000006.1"/>
</dbReference>
<comment type="subcellular location">
    <subcellularLocation>
        <location evidence="1">Cell membrane</location>
        <topology evidence="1">Multi-pass membrane protein</topology>
    </subcellularLocation>
</comment>
<evidence type="ECO:0000256" key="1">
    <source>
        <dbReference type="ARBA" id="ARBA00004651"/>
    </source>
</evidence>
<feature type="transmembrane region" description="Helical" evidence="6">
    <location>
        <begin position="103"/>
        <end position="125"/>
    </location>
</feature>
<keyword evidence="4 6" id="KW-1133">Transmembrane helix</keyword>
<dbReference type="EMBL" id="JANUGV010000006">
    <property type="protein sequence ID" value="MCS0610370.1"/>
    <property type="molecule type" value="Genomic_DNA"/>
</dbReference>
<dbReference type="SUPFAM" id="SSF53649">
    <property type="entry name" value="Alkaline phosphatase-like"/>
    <property type="match status" value="1"/>
</dbReference>
<keyword evidence="9" id="KW-1185">Reference proteome</keyword>
<dbReference type="CDD" id="cd16015">
    <property type="entry name" value="LTA_synthase"/>
    <property type="match status" value="1"/>
</dbReference>
<evidence type="ECO:0000259" key="7">
    <source>
        <dbReference type="Pfam" id="PF00884"/>
    </source>
</evidence>
<keyword evidence="2" id="KW-1003">Cell membrane</keyword>
<dbReference type="InterPro" id="IPR000917">
    <property type="entry name" value="Sulfatase_N"/>
</dbReference>
<evidence type="ECO:0000256" key="6">
    <source>
        <dbReference type="SAM" id="Phobius"/>
    </source>
</evidence>
<feature type="transmembrane region" description="Helical" evidence="6">
    <location>
        <begin position="12"/>
        <end position="31"/>
    </location>
</feature>
<dbReference type="InterPro" id="IPR017850">
    <property type="entry name" value="Alkaline_phosphatase_core_sf"/>
</dbReference>
<evidence type="ECO:0000313" key="9">
    <source>
        <dbReference type="Proteomes" id="UP001205861"/>
    </source>
</evidence>
<gene>
    <name evidence="8" type="ORF">NX773_19570</name>
</gene>
<evidence type="ECO:0000256" key="3">
    <source>
        <dbReference type="ARBA" id="ARBA00022692"/>
    </source>
</evidence>
<dbReference type="Gene3D" id="3.40.720.10">
    <property type="entry name" value="Alkaline Phosphatase, subunit A"/>
    <property type="match status" value="1"/>
</dbReference>
<reference evidence="8 9" key="1">
    <citation type="submission" date="2022-08" db="EMBL/GenBank/DDBJ databases">
        <title>Reclassification of Massilia species as members of the genera Telluria, Duganella, Pseudoduganella, Mokoshia gen. nov. and Zemynaea gen. nov. using orthogonal and non-orthogonal genome-based approaches.</title>
        <authorList>
            <person name="Bowman J.P."/>
        </authorList>
    </citation>
    <scope>NUCLEOTIDE SEQUENCE [LARGE SCALE GENOMIC DNA]</scope>
    <source>
        <strain evidence="8 9">JCM 31607</strain>
    </source>
</reference>
<dbReference type="PANTHER" id="PTHR47371:SF3">
    <property type="entry name" value="PHOSPHOGLYCEROL TRANSFERASE I"/>
    <property type="match status" value="1"/>
</dbReference>
<feature type="transmembrane region" description="Helical" evidence="6">
    <location>
        <begin position="65"/>
        <end position="83"/>
    </location>
</feature>
<evidence type="ECO:0000256" key="2">
    <source>
        <dbReference type="ARBA" id="ARBA00022475"/>
    </source>
</evidence>
<feature type="domain" description="Sulfatase N-terminal" evidence="7">
    <location>
        <begin position="160"/>
        <end position="439"/>
    </location>
</feature>
<evidence type="ECO:0000256" key="4">
    <source>
        <dbReference type="ARBA" id="ARBA00022989"/>
    </source>
</evidence>
<dbReference type="Proteomes" id="UP001205861">
    <property type="component" value="Unassembled WGS sequence"/>
</dbReference>
<dbReference type="InterPro" id="IPR050448">
    <property type="entry name" value="OpgB/LTA_synthase_biosynth"/>
</dbReference>
<name>A0ABT2BPG5_9BURK</name>
<accession>A0ABT2BPG5</accession>
<organism evidence="8 9">
    <name type="scientific">Massilia solisilvae</name>
    <dbReference type="NCBI Taxonomy" id="1811225"/>
    <lineage>
        <taxon>Bacteria</taxon>
        <taxon>Pseudomonadati</taxon>
        <taxon>Pseudomonadota</taxon>
        <taxon>Betaproteobacteria</taxon>
        <taxon>Burkholderiales</taxon>
        <taxon>Oxalobacteraceae</taxon>
        <taxon>Telluria group</taxon>
        <taxon>Massilia</taxon>
    </lineage>
</organism>
<evidence type="ECO:0000313" key="8">
    <source>
        <dbReference type="EMBL" id="MCS0610370.1"/>
    </source>
</evidence>
<keyword evidence="5 6" id="KW-0472">Membrane</keyword>
<protein>
    <submittedName>
        <fullName evidence="8">Sulfatase-like hydrolase/transferase</fullName>
    </submittedName>
</protein>